<evidence type="ECO:0000256" key="1">
    <source>
        <dbReference type="ARBA" id="ARBA00022475"/>
    </source>
</evidence>
<organism evidence="7 8">
    <name type="scientific">Eisenbergiella tayi</name>
    <dbReference type="NCBI Taxonomy" id="1432052"/>
    <lineage>
        <taxon>Bacteria</taxon>
        <taxon>Bacillati</taxon>
        <taxon>Bacillota</taxon>
        <taxon>Clostridia</taxon>
        <taxon>Lachnospirales</taxon>
        <taxon>Lachnospiraceae</taxon>
        <taxon>Eisenbergiella</taxon>
    </lineage>
</organism>
<gene>
    <name evidence="7" type="primary">lipO_14</name>
    <name evidence="7" type="ORF">BEH84_01446</name>
</gene>
<dbReference type="AlphaFoldDB" id="A0A1E3AYE6"/>
<dbReference type="PANTHER" id="PTHR43649:SF33">
    <property type="entry name" value="POLYGALACTURONAN_RHAMNOGALACTURONAN-BINDING PROTEIN YTCQ"/>
    <property type="match status" value="1"/>
</dbReference>
<evidence type="ECO:0000256" key="2">
    <source>
        <dbReference type="ARBA" id="ARBA00022729"/>
    </source>
</evidence>
<dbReference type="EMBL" id="MCGI01000001">
    <property type="protein sequence ID" value="ODM13727.1"/>
    <property type="molecule type" value="Genomic_DNA"/>
</dbReference>
<keyword evidence="1" id="KW-1003">Cell membrane</keyword>
<dbReference type="InterPro" id="IPR050490">
    <property type="entry name" value="Bact_solute-bd_prot1"/>
</dbReference>
<name>A0A1E3AYE6_9FIRM</name>
<dbReference type="RefSeq" id="WP_069156223.1">
    <property type="nucleotide sequence ID" value="NZ_DBFYTC010000080.1"/>
</dbReference>
<keyword evidence="2 6" id="KW-0732">Signal</keyword>
<comment type="caution">
    <text evidence="7">The sequence shown here is derived from an EMBL/GenBank/DDBJ whole genome shotgun (WGS) entry which is preliminary data.</text>
</comment>
<protein>
    <submittedName>
        <fullName evidence="7">Lipoprotein LipO</fullName>
    </submittedName>
</protein>
<dbReference type="Pfam" id="PF01547">
    <property type="entry name" value="SBP_bac_1"/>
    <property type="match status" value="1"/>
</dbReference>
<dbReference type="SUPFAM" id="SSF53850">
    <property type="entry name" value="Periplasmic binding protein-like II"/>
    <property type="match status" value="1"/>
</dbReference>
<sequence length="526" mass="59536">MKRNKMKGLLIAAAAAIIMAGCYGKQAGSQETGAENSAVGNTGQESVAEAADSTADEEVVEAVLFQDSGRLTSKDTDMVHQAIIDHTGVDLSLNYVSDNVEQKFSLLVTGDTIPDISVLTYDMYMEYAKQGAFYDITDLVDKYPNLMKYVPEAYWESVKVDGKIYGVPTANVEGKYNLYLREDWLENLGLKVPETRDEFTEVLRAFTEDDPDQNGKNDTYGMGNNDFTAIYAMFGIYPGYYHEEDGKVEIDSISRNYKECLEYIQELYKAGYIDPEIFTDTAEQYRQKVNQGKFGCFSGWWSEMGSFVRDYGFTESQPDGKLIAVKPPADESKGQGMVAANAMSNIICFSFKDEDKIDRLLNFTDWISTDEGYRICKYGIEGIHWTLENGELTYNATTDPDKMRLDGEKMEGADAETYSILQRMDIYPEQLTEDAFRDAFEQAVANPMYRNLFIRLSSEEYSMYNADLVKLTDEMRVKYILGDASFDKWDDYVKEYINIGGLDVAQSLLDIYNEKNGTDLVLADYQ</sequence>
<accession>A0A1E3AYE6</accession>
<dbReference type="InterPro" id="IPR006059">
    <property type="entry name" value="SBP"/>
</dbReference>
<keyword evidence="3" id="KW-0472">Membrane</keyword>
<evidence type="ECO:0000256" key="5">
    <source>
        <dbReference type="ARBA" id="ARBA00023288"/>
    </source>
</evidence>
<keyword evidence="5 7" id="KW-0449">Lipoprotein</keyword>
<dbReference type="PANTHER" id="PTHR43649">
    <property type="entry name" value="ARABINOSE-BINDING PROTEIN-RELATED"/>
    <property type="match status" value="1"/>
</dbReference>
<feature type="signal peptide" evidence="6">
    <location>
        <begin position="1"/>
        <end position="27"/>
    </location>
</feature>
<dbReference type="PROSITE" id="PS51257">
    <property type="entry name" value="PROKAR_LIPOPROTEIN"/>
    <property type="match status" value="1"/>
</dbReference>
<evidence type="ECO:0000256" key="3">
    <source>
        <dbReference type="ARBA" id="ARBA00023136"/>
    </source>
</evidence>
<reference evidence="7 8" key="1">
    <citation type="submission" date="2016-07" db="EMBL/GenBank/DDBJ databases">
        <title>Characterization of isolates of Eisenbergiella tayi derived from blood cultures, using whole genome sequencing.</title>
        <authorList>
            <person name="Burdz T."/>
            <person name="Wiebe D."/>
            <person name="Huynh C."/>
            <person name="Bernard K."/>
        </authorList>
    </citation>
    <scope>NUCLEOTIDE SEQUENCE [LARGE SCALE GENOMIC DNA]</scope>
    <source>
        <strain evidence="7 8">NML 120489</strain>
    </source>
</reference>
<dbReference type="GeneID" id="93299934"/>
<feature type="chain" id="PRO_5009123264" evidence="6">
    <location>
        <begin position="28"/>
        <end position="526"/>
    </location>
</feature>
<evidence type="ECO:0000256" key="4">
    <source>
        <dbReference type="ARBA" id="ARBA00023139"/>
    </source>
</evidence>
<keyword evidence="4" id="KW-0564">Palmitate</keyword>
<dbReference type="Gene3D" id="3.40.190.10">
    <property type="entry name" value="Periplasmic binding protein-like II"/>
    <property type="match status" value="2"/>
</dbReference>
<dbReference type="PATRIC" id="fig|1432052.3.peg.1583"/>
<evidence type="ECO:0000256" key="6">
    <source>
        <dbReference type="SAM" id="SignalP"/>
    </source>
</evidence>
<proteinExistence type="predicted"/>
<dbReference type="Proteomes" id="UP000095003">
    <property type="component" value="Unassembled WGS sequence"/>
</dbReference>
<evidence type="ECO:0000313" key="8">
    <source>
        <dbReference type="Proteomes" id="UP000095003"/>
    </source>
</evidence>
<evidence type="ECO:0000313" key="7">
    <source>
        <dbReference type="EMBL" id="ODM13727.1"/>
    </source>
</evidence>